<name>A0AA47N8A6_MERPO</name>
<evidence type="ECO:0000313" key="1">
    <source>
        <dbReference type="EMBL" id="KAK0152119.1"/>
    </source>
</evidence>
<proteinExistence type="predicted"/>
<dbReference type="InterPro" id="IPR012337">
    <property type="entry name" value="RNaseH-like_sf"/>
</dbReference>
<keyword evidence="3" id="KW-1185">Reference proteome</keyword>
<comment type="caution">
    <text evidence="2">The sequence shown here is derived from an EMBL/GenBank/DDBJ whole genome shotgun (WGS) entry which is preliminary data.</text>
</comment>
<gene>
    <name evidence="2" type="primary">FAM200A_0</name>
    <name evidence="1" type="synonym">FAM200A_1</name>
    <name evidence="2" type="ORF">N1851_003811</name>
    <name evidence="1" type="ORF">N1851_006484</name>
</gene>
<dbReference type="AlphaFoldDB" id="A0AA47N8A6"/>
<reference evidence="2" key="1">
    <citation type="journal article" date="2023" name="Front. Mar. Sci.">
        <title>A new Merluccius polli reference genome to investigate the effects of global change in West African waters.</title>
        <authorList>
            <person name="Mateo J.L."/>
            <person name="Blanco-Fernandez C."/>
            <person name="Garcia-Vazquez E."/>
            <person name="Machado-Schiaffino G."/>
        </authorList>
    </citation>
    <scope>NUCLEOTIDE SEQUENCE</scope>
    <source>
        <strain evidence="2">C29</strain>
        <tissue evidence="2">Fin</tissue>
    </source>
</reference>
<organism evidence="2 3">
    <name type="scientific">Merluccius polli</name>
    <name type="common">Benguela hake</name>
    <name type="synonym">Merluccius cadenati</name>
    <dbReference type="NCBI Taxonomy" id="89951"/>
    <lineage>
        <taxon>Eukaryota</taxon>
        <taxon>Metazoa</taxon>
        <taxon>Chordata</taxon>
        <taxon>Craniata</taxon>
        <taxon>Vertebrata</taxon>
        <taxon>Euteleostomi</taxon>
        <taxon>Actinopterygii</taxon>
        <taxon>Neopterygii</taxon>
        <taxon>Teleostei</taxon>
        <taxon>Neoteleostei</taxon>
        <taxon>Acanthomorphata</taxon>
        <taxon>Zeiogadaria</taxon>
        <taxon>Gadariae</taxon>
        <taxon>Gadiformes</taxon>
        <taxon>Gadoidei</taxon>
        <taxon>Merlucciidae</taxon>
        <taxon>Merluccius</taxon>
    </lineage>
</organism>
<sequence length="232" mass="26238">MSGNIKEQTTALVHASPYYALQMDESTDIANHAILLVYVRHVWDGDLQEQFLCSRDFPTTTKAEDIFNTVDLYLSSVGLSWEYCVGITTDGAAAMTGKHSGVVKQILERAPNATWNHCFLHHEALVAKDMVPVLDEAMKDVIKVVNHIKRSAKNSHCFSKLCKDLGSEHMQVLYHSEVRWLSRGKVLSRFYELKIEIATFLSENNSPYAELFDNEIWLARVAYLADVSTSTH</sequence>
<evidence type="ECO:0000313" key="3">
    <source>
        <dbReference type="Proteomes" id="UP001174136"/>
    </source>
</evidence>
<dbReference type="SUPFAM" id="SSF53098">
    <property type="entry name" value="Ribonuclease H-like"/>
    <property type="match status" value="1"/>
</dbReference>
<dbReference type="Proteomes" id="UP001174136">
    <property type="component" value="Unassembled WGS sequence"/>
</dbReference>
<dbReference type="EMBL" id="JAOPHQ010001140">
    <property type="protein sequence ID" value="KAK0152119.1"/>
    <property type="molecule type" value="Genomic_DNA"/>
</dbReference>
<dbReference type="PANTHER" id="PTHR45913">
    <property type="entry name" value="EPM2A-INTERACTING PROTEIN 1"/>
    <property type="match status" value="1"/>
</dbReference>
<accession>A0AA47N8A6</accession>
<evidence type="ECO:0000313" key="2">
    <source>
        <dbReference type="EMBL" id="KAK0154094.1"/>
    </source>
</evidence>
<dbReference type="EMBL" id="JAOPHQ010000584">
    <property type="protein sequence ID" value="KAK0154094.1"/>
    <property type="molecule type" value="Genomic_DNA"/>
</dbReference>
<protein>
    <submittedName>
        <fullName evidence="2">Protein FAM200A</fullName>
    </submittedName>
</protein>
<dbReference type="PANTHER" id="PTHR45913:SF19">
    <property type="entry name" value="LOW QUALITY PROTEIN: ZINC FINGER BED DOMAIN-CONTAINING PROTEIN 5-LIKE"/>
    <property type="match status" value="1"/>
</dbReference>